<evidence type="ECO:0000256" key="8">
    <source>
        <dbReference type="SAM" id="Phobius"/>
    </source>
</evidence>
<feature type="region of interest" description="Disordered" evidence="7">
    <location>
        <begin position="212"/>
        <end position="231"/>
    </location>
</feature>
<feature type="transmembrane region" description="Helical" evidence="8">
    <location>
        <begin position="751"/>
        <end position="768"/>
    </location>
</feature>
<sequence>MYQSCFSLVSVPLISQFTEMFRLRLASLFFLKVTLPSMTVPCFRACSSFSVASIIKTPQRQWVSGPKGLVVKKTVLSSGDFVLARLQEEGIEPGAEAVEVVNVLVEGEADVGSKVEIGDCDGVEIEDLEGKLVYLLHHGGHVETVDVSPEVAGHHQTVGLEVSVSGVEDRVKHGLVQQTVAHPLADNDIDLLDTIRKLDFLNLASDAVIDSDNTSSTSLGAEERKNTSTTTNIQHGLASKKVLVSVDEVSVGVCADSVLEHSLVDVVPRRPWQARSSGHPESSRRSTCILQIGCADGPVQPRAQQSCRLKCRWVDPDQQRHLSPEHHPERKAEHRLPEQAACTCHPRTEILKKHQVLSCHSWPRRGCSASSQPSLSSRNNSSIDEVLEASEESMSSRAILIDVIKMIGHPSVSDEAGQVKTSCESTTLISHSMAPDRGSVDNRNDMDGHSDAASVLSSRAQQPQNFTLRSLLLGLAIGTVICFSNTYFGLQTGWVSSMAMPSALLGFAWFKAVSRTLSYPFTPVENVLVQSVAGSVGTMPLGCGFVGVIPALEYLLKPEETQGEGTGVHLSLGKLIVWAVGICFFGVVFAVPLRRQVIIREKLKFPSGTATALMIGVLHGGEKDATIVHMDNDDEHQNGNTQVEQVEEEERRLIASVPTQRQRQQETAASESQGDVEALDKDHQADWKARIKLLTLSFGLSANYTLMSYFVPFIRNIPFLGMYLAKDWLWTLNPSPAYIGQGIIMGPATTLHMLLGAILGWGILSPLSKARGWAPGDVDDWEKGSKGWIVWVSLAIMLADSIVSLGWLVLRPTIQLIRVFGPRAKDSVARGTWKEDLRNFAHPHMRGYSPVNLNEPDHESPETDGLISGATQSRKTAQDASEPDAPPEHLISNKVTLIGLVLSLTACVGAVHFAFANLIPFALTLLSLVLALLLSIMGVRALGETDLNPVSGISKLTQLFFALVTPSGSPNAVIVNLIAGAISESGALQAGDLLQDLKTGHLLGASPKAQFWGQIIGSTFGAVISACIYKLYTRVYEVPGGMFQVPTAYVWVFTARLVTGQGLPPMVGQWAAGAAAVFAVFTAMRIYGNSIGAKWTPFVPGGIAVAVGMYNTPSFTMARTIGGLVNWYWRNWRKESETPIIILASGLILGEGLFSIVNLGLASLQSGHPLLVVVAVFALPPDVYAIGRFELRLPCQAGRSQNAATTALVILCICRSHLLEHFHGRVFLTCLKASWCTECINSVIELWDCGIVSRNRIIRTFEDPLSFQMSGKSWKLASSSRQSFCLWTLNPARPYNPTGSSGRSWLSDPTRTSGLDELLDRPLPQLRTLQETTVYHA</sequence>
<feature type="compositionally biased region" description="Polar residues" evidence="7">
    <location>
        <begin position="869"/>
        <end position="879"/>
    </location>
</feature>
<evidence type="ECO:0000256" key="5">
    <source>
        <dbReference type="ARBA" id="ARBA00022989"/>
    </source>
</evidence>
<comment type="caution">
    <text evidence="9">The sequence shown here is derived from an EMBL/GenBank/DDBJ whole genome shotgun (WGS) entry which is preliminary data.</text>
</comment>
<feature type="transmembrane region" description="Helical" evidence="8">
    <location>
        <begin position="921"/>
        <end position="939"/>
    </location>
</feature>
<feature type="region of interest" description="Disordered" evidence="7">
    <location>
        <begin position="656"/>
        <end position="677"/>
    </location>
</feature>
<reference evidence="9" key="1">
    <citation type="journal article" date="2021" name="J Fungi (Basel)">
        <title>Virulence traits and population genomics of the black yeast Aureobasidium melanogenum.</title>
        <authorList>
            <person name="Cernosa A."/>
            <person name="Sun X."/>
            <person name="Gostincar C."/>
            <person name="Fang C."/>
            <person name="Gunde-Cimerman N."/>
            <person name="Song Z."/>
        </authorList>
    </citation>
    <scope>NUCLEOTIDE SEQUENCE</scope>
    <source>
        <strain evidence="9">EXF-8016</strain>
    </source>
</reference>
<feature type="transmembrane region" description="Helical" evidence="8">
    <location>
        <begin position="1070"/>
        <end position="1088"/>
    </location>
</feature>
<evidence type="ECO:0000313" key="9">
    <source>
        <dbReference type="EMBL" id="KAH0238003.1"/>
    </source>
</evidence>
<dbReference type="Proteomes" id="UP000767238">
    <property type="component" value="Unassembled WGS sequence"/>
</dbReference>
<evidence type="ECO:0000256" key="6">
    <source>
        <dbReference type="ARBA" id="ARBA00023136"/>
    </source>
</evidence>
<feature type="transmembrane region" description="Helical" evidence="8">
    <location>
        <begin position="959"/>
        <end position="982"/>
    </location>
</feature>
<keyword evidence="3" id="KW-0813">Transport</keyword>
<evidence type="ECO:0000256" key="2">
    <source>
        <dbReference type="ARBA" id="ARBA00008807"/>
    </source>
</evidence>
<feature type="transmembrane region" description="Helical" evidence="8">
    <location>
        <begin position="788"/>
        <end position="810"/>
    </location>
</feature>
<dbReference type="NCBIfam" id="TIGR00728">
    <property type="entry name" value="OPT_sfam"/>
    <property type="match status" value="1"/>
</dbReference>
<keyword evidence="5 8" id="KW-1133">Transmembrane helix</keyword>
<accession>A0A9P8GQY2</accession>
<feature type="compositionally biased region" description="Polar residues" evidence="7">
    <location>
        <begin position="657"/>
        <end position="673"/>
    </location>
</feature>
<feature type="non-terminal residue" evidence="9">
    <location>
        <position position="1337"/>
    </location>
</feature>
<name>A0A9P8GQY2_AURME</name>
<evidence type="ECO:0000313" key="10">
    <source>
        <dbReference type="Proteomes" id="UP000767238"/>
    </source>
</evidence>
<dbReference type="EMBL" id="JAHFYH010000001">
    <property type="protein sequence ID" value="KAH0238003.1"/>
    <property type="molecule type" value="Genomic_DNA"/>
</dbReference>
<evidence type="ECO:0000256" key="7">
    <source>
        <dbReference type="SAM" id="MobiDB-lite"/>
    </source>
</evidence>
<proteinExistence type="inferred from homology"/>
<dbReference type="GO" id="GO:0000329">
    <property type="term" value="C:fungal-type vacuole membrane"/>
    <property type="evidence" value="ECO:0007669"/>
    <property type="project" value="TreeGrafter"/>
</dbReference>
<feature type="transmembrane region" description="Helical" evidence="8">
    <location>
        <begin position="1011"/>
        <end position="1029"/>
    </location>
</feature>
<evidence type="ECO:0000256" key="1">
    <source>
        <dbReference type="ARBA" id="ARBA00004141"/>
    </source>
</evidence>
<dbReference type="Pfam" id="PF03169">
    <property type="entry name" value="OPT"/>
    <property type="match status" value="1"/>
</dbReference>
<dbReference type="PANTHER" id="PTHR31645">
    <property type="entry name" value="OLIGOPEPTIDE TRANSPORTER YGL114W-RELATED"/>
    <property type="match status" value="1"/>
</dbReference>
<feature type="transmembrane region" description="Helical" evidence="8">
    <location>
        <begin position="1167"/>
        <end position="1186"/>
    </location>
</feature>
<dbReference type="InterPro" id="IPR004813">
    <property type="entry name" value="OPT"/>
</dbReference>
<keyword evidence="4 8" id="KW-0812">Transmembrane</keyword>
<comment type="subcellular location">
    <subcellularLocation>
        <location evidence="1">Membrane</location>
        <topology evidence="1">Multi-pass membrane protein</topology>
    </subcellularLocation>
</comment>
<feature type="transmembrane region" description="Helical" evidence="8">
    <location>
        <begin position="532"/>
        <end position="555"/>
    </location>
</feature>
<reference evidence="9" key="2">
    <citation type="submission" date="2021-08" db="EMBL/GenBank/DDBJ databases">
        <authorList>
            <person name="Gostincar C."/>
            <person name="Sun X."/>
            <person name="Song Z."/>
            <person name="Gunde-Cimerman N."/>
        </authorList>
    </citation>
    <scope>NUCLEOTIDE SEQUENCE</scope>
    <source>
        <strain evidence="9">EXF-8016</strain>
    </source>
</reference>
<feature type="transmembrane region" description="Helical" evidence="8">
    <location>
        <begin position="494"/>
        <end position="512"/>
    </location>
</feature>
<feature type="region of interest" description="Disordered" evidence="7">
    <location>
        <begin position="851"/>
        <end position="888"/>
    </location>
</feature>
<evidence type="ECO:0000256" key="4">
    <source>
        <dbReference type="ARBA" id="ARBA00022692"/>
    </source>
</evidence>
<feature type="transmembrane region" description="Helical" evidence="8">
    <location>
        <begin position="1140"/>
        <end position="1161"/>
    </location>
</feature>
<feature type="transmembrane region" description="Helical" evidence="8">
    <location>
        <begin position="1041"/>
        <end position="1058"/>
    </location>
</feature>
<feature type="transmembrane region" description="Helical" evidence="8">
    <location>
        <begin position="575"/>
        <end position="593"/>
    </location>
</feature>
<protein>
    <submittedName>
        <fullName evidence="9">Oligopeptide transporter-like protein</fullName>
    </submittedName>
</protein>
<dbReference type="PANTHER" id="PTHR31645:SF0">
    <property type="entry name" value="OLIGOPEPTIDE TRANSPORTER YGL114W-RELATED"/>
    <property type="match status" value="1"/>
</dbReference>
<dbReference type="InterPro" id="IPR045035">
    <property type="entry name" value="YSL-like"/>
</dbReference>
<gene>
    <name evidence="9" type="ORF">KCV03_g221</name>
</gene>
<evidence type="ECO:0000256" key="3">
    <source>
        <dbReference type="ARBA" id="ARBA00022448"/>
    </source>
</evidence>
<comment type="similarity">
    <text evidence="2">Belongs to the oligopeptide OPT transporter family.</text>
</comment>
<dbReference type="GO" id="GO:0035673">
    <property type="term" value="F:oligopeptide transmembrane transporter activity"/>
    <property type="evidence" value="ECO:0007669"/>
    <property type="project" value="InterPro"/>
</dbReference>
<keyword evidence="6 8" id="KW-0472">Membrane</keyword>
<feature type="transmembrane region" description="Helical" evidence="8">
    <location>
        <begin position="895"/>
        <end position="915"/>
    </location>
</feature>
<organism evidence="9 10">
    <name type="scientific">Aureobasidium melanogenum</name>
    <name type="common">Aureobasidium pullulans var. melanogenum</name>
    <dbReference type="NCBI Taxonomy" id="46634"/>
    <lineage>
        <taxon>Eukaryota</taxon>
        <taxon>Fungi</taxon>
        <taxon>Dikarya</taxon>
        <taxon>Ascomycota</taxon>
        <taxon>Pezizomycotina</taxon>
        <taxon>Dothideomycetes</taxon>
        <taxon>Dothideomycetidae</taxon>
        <taxon>Dothideales</taxon>
        <taxon>Saccotheciaceae</taxon>
        <taxon>Aureobasidium</taxon>
    </lineage>
</organism>